<dbReference type="PROSITE" id="PS51257">
    <property type="entry name" value="PROKAR_LIPOPROTEIN"/>
    <property type="match status" value="1"/>
</dbReference>
<keyword evidence="3" id="KW-1185">Reference proteome</keyword>
<accession>A0ABV9P2Z1</accession>
<evidence type="ECO:0000313" key="3">
    <source>
        <dbReference type="Proteomes" id="UP001595885"/>
    </source>
</evidence>
<feature type="chain" id="PRO_5047028621" evidence="1">
    <location>
        <begin position="23"/>
        <end position="194"/>
    </location>
</feature>
<dbReference type="Proteomes" id="UP001595885">
    <property type="component" value="Unassembled WGS sequence"/>
</dbReference>
<dbReference type="RefSeq" id="WP_379737728.1">
    <property type="nucleotide sequence ID" value="NZ_JBHSGW010000001.1"/>
</dbReference>
<organism evidence="2 3">
    <name type="scientific">Flavobacterium ponti</name>
    <dbReference type="NCBI Taxonomy" id="665133"/>
    <lineage>
        <taxon>Bacteria</taxon>
        <taxon>Pseudomonadati</taxon>
        <taxon>Bacteroidota</taxon>
        <taxon>Flavobacteriia</taxon>
        <taxon>Flavobacteriales</taxon>
        <taxon>Flavobacteriaceae</taxon>
        <taxon>Flavobacterium</taxon>
    </lineage>
</organism>
<feature type="signal peptide" evidence="1">
    <location>
        <begin position="1"/>
        <end position="22"/>
    </location>
</feature>
<comment type="caution">
    <text evidence="2">The sequence shown here is derived from an EMBL/GenBank/DDBJ whole genome shotgun (WGS) entry which is preliminary data.</text>
</comment>
<evidence type="ECO:0000256" key="1">
    <source>
        <dbReference type="SAM" id="SignalP"/>
    </source>
</evidence>
<evidence type="ECO:0000313" key="2">
    <source>
        <dbReference type="EMBL" id="MFC4738654.1"/>
    </source>
</evidence>
<gene>
    <name evidence="2" type="ORF">ACFO3U_01465</name>
</gene>
<name>A0ABV9P2Z1_9FLAO</name>
<keyword evidence="1" id="KW-0732">Signal</keyword>
<reference evidence="3" key="1">
    <citation type="journal article" date="2019" name="Int. J. Syst. Evol. Microbiol.">
        <title>The Global Catalogue of Microorganisms (GCM) 10K type strain sequencing project: providing services to taxonomists for standard genome sequencing and annotation.</title>
        <authorList>
            <consortium name="The Broad Institute Genomics Platform"/>
            <consortium name="The Broad Institute Genome Sequencing Center for Infectious Disease"/>
            <person name="Wu L."/>
            <person name="Ma J."/>
        </authorList>
    </citation>
    <scope>NUCLEOTIDE SEQUENCE [LARGE SCALE GENOMIC DNA]</scope>
    <source>
        <strain evidence="3">CCUG 50349</strain>
    </source>
</reference>
<proteinExistence type="predicted"/>
<sequence>MKTLKTLLLSLFIIVIISCDNDNDPTNNVCDSSYLSVASSTVFTTANGYTLNETMDLETHEYTMVVNSSGEICSIGYQNPTTYAGTYEMEVENSTTNITTTDTFSFSQSNIQYQNFTVPLIVNSGDTIVVRRTISNGYTLLNETIGSIYINSNPNPFPIAISANATIISSNFYGAGGPVPNFGVPLIGIGFKLN</sequence>
<protein>
    <submittedName>
        <fullName evidence="2">Uncharacterized protein</fullName>
    </submittedName>
</protein>
<dbReference type="EMBL" id="JBHSGW010000001">
    <property type="protein sequence ID" value="MFC4738654.1"/>
    <property type="molecule type" value="Genomic_DNA"/>
</dbReference>